<proteinExistence type="predicted"/>
<organism evidence="1 2">
    <name type="scientific">Rhizobium bangladeshense</name>
    <dbReference type="NCBI Taxonomy" id="1138189"/>
    <lineage>
        <taxon>Bacteria</taxon>
        <taxon>Pseudomonadati</taxon>
        <taxon>Pseudomonadota</taxon>
        <taxon>Alphaproteobacteria</taxon>
        <taxon>Hyphomicrobiales</taxon>
        <taxon>Rhizobiaceae</taxon>
        <taxon>Rhizobium/Agrobacterium group</taxon>
        <taxon>Rhizobium</taxon>
    </lineage>
</organism>
<dbReference type="InterPro" id="IPR052517">
    <property type="entry name" value="GlcG_carb_metab_protein"/>
</dbReference>
<dbReference type="EMBL" id="JABTXI010000003">
    <property type="protein sequence ID" value="MBY3590294.1"/>
    <property type="molecule type" value="Genomic_DNA"/>
</dbReference>
<evidence type="ECO:0000313" key="2">
    <source>
        <dbReference type="Proteomes" id="UP000720124"/>
    </source>
</evidence>
<dbReference type="InterPro" id="IPR005624">
    <property type="entry name" value="PduO/GlcC-like"/>
</dbReference>
<gene>
    <name evidence="1" type="ORF">HJA87_10415</name>
</gene>
<reference evidence="1 2" key="1">
    <citation type="submission" date="2020-06" db="EMBL/GenBank/DDBJ databases">
        <title>Global-level population genomics: horizontal gene transfer, symbiosis and evolution in Rhizobia.</title>
        <authorList>
            <person name="Gai Y."/>
        </authorList>
    </citation>
    <scope>NUCLEOTIDE SEQUENCE [LARGE SCALE GENOMIC DNA]</scope>
    <source>
        <strain evidence="1 2">PLR6_1b</strain>
    </source>
</reference>
<comment type="caution">
    <text evidence="1">The sequence shown here is derived from an EMBL/GenBank/DDBJ whole genome shotgun (WGS) entry which is preliminary data.</text>
</comment>
<dbReference type="Pfam" id="PF03928">
    <property type="entry name" value="HbpS-like"/>
    <property type="match status" value="1"/>
</dbReference>
<dbReference type="InterPro" id="IPR038084">
    <property type="entry name" value="PduO/GlcC-like_sf"/>
</dbReference>
<protein>
    <submittedName>
        <fullName evidence="1">Heme-binding protein</fullName>
    </submittedName>
</protein>
<keyword evidence="2" id="KW-1185">Reference proteome</keyword>
<dbReference type="PANTHER" id="PTHR34309">
    <property type="entry name" value="SLR1406 PROTEIN"/>
    <property type="match status" value="1"/>
</dbReference>
<dbReference type="SUPFAM" id="SSF143744">
    <property type="entry name" value="GlcG-like"/>
    <property type="match status" value="1"/>
</dbReference>
<dbReference type="Proteomes" id="UP000720124">
    <property type="component" value="Unassembled WGS sequence"/>
</dbReference>
<dbReference type="RefSeq" id="WP_221095302.1">
    <property type="nucleotide sequence ID" value="NZ_JABDWX010000013.1"/>
</dbReference>
<sequence length="142" mass="14497">MTLLELSAARHMIAAAETCAREIGVKATIAVLDPGGNLIAAARMDDAWPGGFDLAVGKAHTARAFQAPSATFVPMIQPGEPLFAVNNVAGGKYVILGGGLPVRSGESIIGAVGISGGRIEQDVAIAEAAVAAFKDRTDRKIS</sequence>
<evidence type="ECO:0000313" key="1">
    <source>
        <dbReference type="EMBL" id="MBY3590294.1"/>
    </source>
</evidence>
<dbReference type="Gene3D" id="3.30.450.150">
    <property type="entry name" value="Haem-degrading domain"/>
    <property type="match status" value="1"/>
</dbReference>
<dbReference type="PANTHER" id="PTHR34309:SF1">
    <property type="entry name" value="PROTEIN GLCG"/>
    <property type="match status" value="1"/>
</dbReference>
<name>A0ABS7LFR4_9HYPH</name>
<accession>A0ABS7LFR4</accession>